<comment type="caution">
    <text evidence="7">The sequence shown here is derived from an EMBL/GenBank/DDBJ whole genome shotgun (WGS) entry which is preliminary data.</text>
</comment>
<sequence>MNSVVDISWPLLGLFFCTLAIPLFISRYYQLGISKDVLVSVGRMTVQLIFIGLYLEYLFALNNVWVNLAWLLVMTVIGTSSIIDKAKLPKRPLFVPVITGLLIGLSPMLAVICVLVVKPDPFYSAQYMIPLAGMLLGNSLGGNIVTLQNFFTALSQRKDEYEAAISLGASVQFATLPFLREAIQKSLAPTLASMATTGLVTLPGMMTGQILGGANPVIAIKYQLMIMIAIFVMMSVSTCICLNLTIRSAIHPHGRVLIKRLDNQ</sequence>
<evidence type="ECO:0000256" key="3">
    <source>
        <dbReference type="ARBA" id="ARBA00022692"/>
    </source>
</evidence>
<keyword evidence="5 6" id="KW-0472">Membrane</keyword>
<reference evidence="8" key="1">
    <citation type="submission" date="2015-08" db="EMBL/GenBank/DDBJ databases">
        <title>Vibrio galatheae sp. nov., a novel member of the Vibrionaceae family isolated from the Solomon Islands.</title>
        <authorList>
            <person name="Giubergia S."/>
            <person name="Machado H."/>
            <person name="Mateiu R.V."/>
            <person name="Gram L."/>
        </authorList>
    </citation>
    <scope>NUCLEOTIDE SEQUENCE [LARGE SCALE GENOMIC DNA]</scope>
    <source>
        <strain evidence="8">DSM 19134</strain>
    </source>
</reference>
<comment type="subcellular location">
    <subcellularLocation>
        <location evidence="1">Membrane</location>
        <topology evidence="1">Multi-pass membrane protein</topology>
    </subcellularLocation>
</comment>
<evidence type="ECO:0000256" key="2">
    <source>
        <dbReference type="ARBA" id="ARBA00005268"/>
    </source>
</evidence>
<keyword evidence="3 6" id="KW-0812">Transmembrane</keyword>
<feature type="transmembrane region" description="Helical" evidence="6">
    <location>
        <begin position="95"/>
        <end position="117"/>
    </location>
</feature>
<evidence type="ECO:0000256" key="6">
    <source>
        <dbReference type="SAM" id="Phobius"/>
    </source>
</evidence>
<name>A0A0M0HWA8_9VIBR</name>
<proteinExistence type="inferred from homology"/>
<comment type="similarity">
    <text evidence="2">Belongs to the UPF0014 family.</text>
</comment>
<feature type="transmembrane region" description="Helical" evidence="6">
    <location>
        <begin position="224"/>
        <end position="246"/>
    </location>
</feature>
<dbReference type="PANTHER" id="PTHR30028">
    <property type="entry name" value="UPF0014 INNER MEMBRANE PROTEIN YBBM-RELATED"/>
    <property type="match status" value="1"/>
</dbReference>
<evidence type="ECO:0000256" key="5">
    <source>
        <dbReference type="ARBA" id="ARBA00023136"/>
    </source>
</evidence>
<accession>A0A0M0HWA8</accession>
<dbReference type="EMBL" id="LHPI01000025">
    <property type="protein sequence ID" value="KOO05913.1"/>
    <property type="molecule type" value="Genomic_DNA"/>
</dbReference>
<evidence type="ECO:0000256" key="1">
    <source>
        <dbReference type="ARBA" id="ARBA00004141"/>
    </source>
</evidence>
<feature type="transmembrane region" description="Helical" evidence="6">
    <location>
        <begin position="129"/>
        <end position="151"/>
    </location>
</feature>
<dbReference type="PANTHER" id="PTHR30028:SF0">
    <property type="entry name" value="PROTEIN ALUMINUM SENSITIVE 3"/>
    <property type="match status" value="1"/>
</dbReference>
<dbReference type="AlphaFoldDB" id="A0A0M0HWA8"/>
<evidence type="ECO:0000313" key="8">
    <source>
        <dbReference type="Proteomes" id="UP000037530"/>
    </source>
</evidence>
<evidence type="ECO:0000256" key="4">
    <source>
        <dbReference type="ARBA" id="ARBA00022989"/>
    </source>
</evidence>
<dbReference type="Proteomes" id="UP000037530">
    <property type="component" value="Unassembled WGS sequence"/>
</dbReference>
<organism evidence="7 8">
    <name type="scientific">Vibrio hepatarius</name>
    <dbReference type="NCBI Taxonomy" id="171383"/>
    <lineage>
        <taxon>Bacteria</taxon>
        <taxon>Pseudomonadati</taxon>
        <taxon>Pseudomonadota</taxon>
        <taxon>Gammaproteobacteria</taxon>
        <taxon>Vibrionales</taxon>
        <taxon>Vibrionaceae</taxon>
        <taxon>Vibrio</taxon>
        <taxon>Vibrio oreintalis group</taxon>
    </lineage>
</organism>
<feature type="transmembrane region" description="Helical" evidence="6">
    <location>
        <begin position="191"/>
        <end position="212"/>
    </location>
</feature>
<feature type="transmembrane region" description="Helical" evidence="6">
    <location>
        <begin position="37"/>
        <end position="58"/>
    </location>
</feature>
<dbReference type="InterPro" id="IPR005226">
    <property type="entry name" value="UPF0014_fam"/>
</dbReference>
<keyword evidence="8" id="KW-1185">Reference proteome</keyword>
<protein>
    <submittedName>
        <fullName evidence="7">ABC transporter permease</fullName>
    </submittedName>
</protein>
<evidence type="ECO:0000313" key="7">
    <source>
        <dbReference type="EMBL" id="KOO05913.1"/>
    </source>
</evidence>
<keyword evidence="4 6" id="KW-1133">Transmembrane helix</keyword>
<dbReference type="GO" id="GO:0005886">
    <property type="term" value="C:plasma membrane"/>
    <property type="evidence" value="ECO:0007669"/>
    <property type="project" value="TreeGrafter"/>
</dbReference>
<dbReference type="Pfam" id="PF03649">
    <property type="entry name" value="UPF0014"/>
    <property type="match status" value="1"/>
</dbReference>
<gene>
    <name evidence="7" type="ORF">AKJ31_20085</name>
</gene>
<dbReference type="OrthoDB" id="9791807at2"/>
<feature type="transmembrane region" description="Helical" evidence="6">
    <location>
        <begin position="7"/>
        <end position="25"/>
    </location>
</feature>
<dbReference type="RefSeq" id="WP_053410815.1">
    <property type="nucleotide sequence ID" value="NZ_DAIPHI010000018.1"/>
</dbReference>
<dbReference type="PATRIC" id="fig|171383.3.peg.4099"/>